<evidence type="ECO:0000256" key="2">
    <source>
        <dbReference type="ARBA" id="ARBA00022679"/>
    </source>
</evidence>
<comment type="catalytic activity">
    <reaction evidence="6 8">
        <text>beta-D-fructose 1-phosphate + ATP = beta-D-fructose 1,6-bisphosphate + ADP + H(+)</text>
        <dbReference type="Rhea" id="RHEA:14213"/>
        <dbReference type="ChEBI" id="CHEBI:15378"/>
        <dbReference type="ChEBI" id="CHEBI:30616"/>
        <dbReference type="ChEBI" id="CHEBI:32966"/>
        <dbReference type="ChEBI" id="CHEBI:138881"/>
        <dbReference type="ChEBI" id="CHEBI:456216"/>
        <dbReference type="EC" id="2.7.1.56"/>
    </reaction>
</comment>
<dbReference type="NCBIfam" id="TIGR03828">
    <property type="entry name" value="pfkB"/>
    <property type="match status" value="1"/>
</dbReference>
<evidence type="ECO:0000256" key="1">
    <source>
        <dbReference type="ARBA" id="ARBA00005380"/>
    </source>
</evidence>
<protein>
    <recommendedName>
        <fullName evidence="7">Tagatose-6-phosphate kinase</fullName>
        <ecNumber evidence="7">2.7.1.144</ecNumber>
    </recommendedName>
</protein>
<sequence length="306" mass="32807">MIYTVTFNPALDYVIAVDHFTLGKVNRTVQENIFCGGKGINVSALLANLGYASTALGFVAGFTGTEIERGVKELGFSSDFIRVKKGMSRINVKLKSDEESEINGMGPDIQPEDTEALFGKLDRLEQGDVLVLSGSIPAAVGSDIYERIMERLRGRGVRIVVDAEKELLSAVLHLNPFLIKPNNHELGQMFGKELKTEEEIIAHARILKERGAANVLVSMAGDGAVLVDEKGEIHRQGVCRGKVRNSVGAGDSMVAGFLAGYLKTGDYGYALKLGTASGGATAFSDGIGTRERIMELLGQLEENGGN</sequence>
<dbReference type="InterPro" id="IPR017583">
    <property type="entry name" value="Tagatose/fructose_Pkinase"/>
</dbReference>
<dbReference type="PANTHER" id="PTHR46566:SF1">
    <property type="entry name" value="1-PHOSPHOFRUCTOKINASE"/>
    <property type="match status" value="1"/>
</dbReference>
<evidence type="ECO:0000256" key="8">
    <source>
        <dbReference type="RuleBase" id="RU369061"/>
    </source>
</evidence>
<dbReference type="Proteomes" id="UP001600894">
    <property type="component" value="Unassembled WGS sequence"/>
</dbReference>
<comment type="similarity">
    <text evidence="1">Belongs to the carbohydrate kinase pfkB family.</text>
</comment>
<keyword evidence="4 8" id="KW-0418">Kinase</keyword>
<dbReference type="EC" id="2.7.1.144" evidence="7"/>
<keyword evidence="3 7" id="KW-0547">Nucleotide-binding</keyword>
<comment type="similarity">
    <text evidence="7">Belongs to the carbohydrate kinase PfkB family. LacC subfamily.</text>
</comment>
<dbReference type="PROSITE" id="PS00584">
    <property type="entry name" value="PFKB_KINASES_2"/>
    <property type="match status" value="1"/>
</dbReference>
<comment type="caution">
    <text evidence="10">The sequence shown here is derived from an EMBL/GenBank/DDBJ whole genome shotgun (WGS) entry which is preliminary data.</text>
</comment>
<keyword evidence="11" id="KW-1185">Reference proteome</keyword>
<keyword evidence="7" id="KW-0423">Lactose metabolism</keyword>
<evidence type="ECO:0000256" key="6">
    <source>
        <dbReference type="ARBA" id="ARBA00047745"/>
    </source>
</evidence>
<dbReference type="Gene3D" id="3.40.1190.20">
    <property type="match status" value="1"/>
</dbReference>
<dbReference type="NCBIfam" id="TIGR03168">
    <property type="entry name" value="1-PFK"/>
    <property type="match status" value="1"/>
</dbReference>
<organism evidence="10 11">
    <name type="scientific">Enterocloster alcoholdehydrogenati</name>
    <dbReference type="NCBI Taxonomy" id="2547410"/>
    <lineage>
        <taxon>Bacteria</taxon>
        <taxon>Bacillati</taxon>
        <taxon>Bacillota</taxon>
        <taxon>Clostridia</taxon>
        <taxon>Lachnospirales</taxon>
        <taxon>Lachnospiraceae</taxon>
        <taxon>Enterocloster</taxon>
    </lineage>
</organism>
<evidence type="ECO:0000256" key="4">
    <source>
        <dbReference type="ARBA" id="ARBA00022777"/>
    </source>
</evidence>
<dbReference type="Pfam" id="PF00294">
    <property type="entry name" value="PfkB"/>
    <property type="match status" value="1"/>
</dbReference>
<dbReference type="PIRSF" id="PIRSF000535">
    <property type="entry name" value="1PFK/6PFK/LacC"/>
    <property type="match status" value="1"/>
</dbReference>
<dbReference type="EMBL" id="BAABXL010000001">
    <property type="protein sequence ID" value="GAA6270061.1"/>
    <property type="molecule type" value="Genomic_DNA"/>
</dbReference>
<dbReference type="InterPro" id="IPR022463">
    <property type="entry name" value="1-PFruKinase"/>
</dbReference>
<gene>
    <name evidence="10" type="primary">pfkB</name>
    <name evidence="10" type="ORF">F130042H8_31210</name>
</gene>
<reference evidence="10 11" key="1">
    <citation type="submission" date="2024-04" db="EMBL/GenBank/DDBJ databases">
        <title>Defined microbial consortia suppress multidrug-resistant proinflammatory Enterobacteriaceae via ecological control.</title>
        <authorList>
            <person name="Furuichi M."/>
            <person name="Kawaguchi T."/>
            <person name="Pust M."/>
            <person name="Yasuma K."/>
            <person name="Plichta D."/>
            <person name="Hasegawa N."/>
            <person name="Ohya T."/>
            <person name="Bhattarai S."/>
            <person name="Sasajima S."/>
            <person name="Aoto Y."/>
            <person name="Tuganbaev T."/>
            <person name="Yaginuma M."/>
            <person name="Ueda M."/>
            <person name="Okahashi N."/>
            <person name="Amafuji K."/>
            <person name="Kiridooshi Y."/>
            <person name="Sugita K."/>
            <person name="Strazar M."/>
            <person name="Skelly A."/>
            <person name="Suda W."/>
            <person name="Hattori M."/>
            <person name="Nakamoto N."/>
            <person name="Caballero S."/>
            <person name="Norman J."/>
            <person name="Olle B."/>
            <person name="Tanoue T."/>
            <person name="Arita M."/>
            <person name="Bucci V."/>
            <person name="Atarashi K."/>
            <person name="Xavier R."/>
            <person name="Honda K."/>
        </authorList>
    </citation>
    <scope>NUCLEOTIDE SEQUENCE [LARGE SCALE GENOMIC DNA]</scope>
    <source>
        <strain evidence="11">f13</strain>
    </source>
</reference>
<keyword evidence="5 7" id="KW-0067">ATP-binding</keyword>
<evidence type="ECO:0000256" key="7">
    <source>
        <dbReference type="PIRNR" id="PIRNR000535"/>
    </source>
</evidence>
<evidence type="ECO:0000259" key="9">
    <source>
        <dbReference type="Pfam" id="PF00294"/>
    </source>
</evidence>
<feature type="domain" description="Carbohydrate kinase PfkB" evidence="9">
    <location>
        <begin position="7"/>
        <end position="286"/>
    </location>
</feature>
<evidence type="ECO:0000256" key="5">
    <source>
        <dbReference type="ARBA" id="ARBA00022840"/>
    </source>
</evidence>
<dbReference type="RefSeq" id="WP_390470727.1">
    <property type="nucleotide sequence ID" value="NZ_BAABXL010000001.1"/>
</dbReference>
<dbReference type="PANTHER" id="PTHR46566">
    <property type="entry name" value="1-PHOSPHOFRUCTOKINASE-RELATED"/>
    <property type="match status" value="1"/>
</dbReference>
<comment type="catalytic activity">
    <reaction evidence="7">
        <text>D-tagatofuranose 6-phosphate + ATP = D-tagatofuranose 1,6-bisphosphate + ADP + H(+)</text>
        <dbReference type="Rhea" id="RHEA:12420"/>
        <dbReference type="ChEBI" id="CHEBI:15378"/>
        <dbReference type="ChEBI" id="CHEBI:30616"/>
        <dbReference type="ChEBI" id="CHEBI:58694"/>
        <dbReference type="ChEBI" id="CHEBI:58695"/>
        <dbReference type="ChEBI" id="CHEBI:456216"/>
        <dbReference type="EC" id="2.7.1.144"/>
    </reaction>
</comment>
<dbReference type="InterPro" id="IPR029056">
    <property type="entry name" value="Ribokinase-like"/>
</dbReference>
<dbReference type="InterPro" id="IPR011611">
    <property type="entry name" value="PfkB_dom"/>
</dbReference>
<evidence type="ECO:0000256" key="3">
    <source>
        <dbReference type="ARBA" id="ARBA00022741"/>
    </source>
</evidence>
<name>A0ABQ0B1D0_9FIRM</name>
<dbReference type="SUPFAM" id="SSF53613">
    <property type="entry name" value="Ribokinase-like"/>
    <property type="match status" value="1"/>
</dbReference>
<keyword evidence="2 7" id="KW-0808">Transferase</keyword>
<proteinExistence type="inferred from homology"/>
<evidence type="ECO:0000313" key="11">
    <source>
        <dbReference type="Proteomes" id="UP001600894"/>
    </source>
</evidence>
<dbReference type="InterPro" id="IPR002173">
    <property type="entry name" value="Carboh/pur_kinase_PfkB_CS"/>
</dbReference>
<comment type="pathway">
    <text evidence="7">Carbohydrate metabolism; D-tagatose 6-phosphate degradation; D-glyceraldehyde 3-phosphate and glycerone phosphate from D-tagatose 6-phosphate: step 1/2.</text>
</comment>
<evidence type="ECO:0000313" key="10">
    <source>
        <dbReference type="EMBL" id="GAA6270061.1"/>
    </source>
</evidence>
<comment type="function">
    <text evidence="8">Catalyzes the ATP-dependent phosphorylation of fructose-l-phosphate to fructose-l,6-bisphosphate.</text>
</comment>
<accession>A0ABQ0B1D0</accession>
<dbReference type="CDD" id="cd01164">
    <property type="entry name" value="FruK_PfkB_like"/>
    <property type="match status" value="1"/>
</dbReference>